<evidence type="ECO:0000256" key="3">
    <source>
        <dbReference type="ARBA" id="ARBA00022692"/>
    </source>
</evidence>
<keyword evidence="3 8" id="KW-0812">Transmembrane</keyword>
<dbReference type="GO" id="GO:0005484">
    <property type="term" value="F:SNAP receptor activity"/>
    <property type="evidence" value="ECO:0007669"/>
    <property type="project" value="TreeGrafter"/>
</dbReference>
<dbReference type="Pfam" id="PF05739">
    <property type="entry name" value="SNARE"/>
    <property type="match status" value="1"/>
</dbReference>
<dbReference type="Proteomes" id="UP001303473">
    <property type="component" value="Unassembled WGS sequence"/>
</dbReference>
<evidence type="ECO:0000256" key="6">
    <source>
        <dbReference type="SAM" id="Coils"/>
    </source>
</evidence>
<organism evidence="10 11">
    <name type="scientific">Diplogelasinospora grovesii</name>
    <dbReference type="NCBI Taxonomy" id="303347"/>
    <lineage>
        <taxon>Eukaryota</taxon>
        <taxon>Fungi</taxon>
        <taxon>Dikarya</taxon>
        <taxon>Ascomycota</taxon>
        <taxon>Pezizomycotina</taxon>
        <taxon>Sordariomycetes</taxon>
        <taxon>Sordariomycetidae</taxon>
        <taxon>Sordariales</taxon>
        <taxon>Diplogelasinosporaceae</taxon>
        <taxon>Diplogelasinospora</taxon>
    </lineage>
</organism>
<dbReference type="Pfam" id="PF00804">
    <property type="entry name" value="Syntaxin"/>
    <property type="match status" value="1"/>
</dbReference>
<evidence type="ECO:0000256" key="5">
    <source>
        <dbReference type="ARBA" id="ARBA00023136"/>
    </source>
</evidence>
<dbReference type="GO" id="GO:0012505">
    <property type="term" value="C:endomembrane system"/>
    <property type="evidence" value="ECO:0007669"/>
    <property type="project" value="TreeGrafter"/>
</dbReference>
<comment type="caution">
    <text evidence="10">The sequence shown here is derived from an EMBL/GenBank/DDBJ whole genome shotgun (WGS) entry which is preliminary data.</text>
</comment>
<comment type="subcellular location">
    <subcellularLocation>
        <location evidence="1">Membrane</location>
        <topology evidence="1">Single-pass type IV membrane protein</topology>
    </subcellularLocation>
</comment>
<dbReference type="SUPFAM" id="SSF47661">
    <property type="entry name" value="t-snare proteins"/>
    <property type="match status" value="1"/>
</dbReference>
<dbReference type="InterPro" id="IPR000727">
    <property type="entry name" value="T_SNARE_dom"/>
</dbReference>
<dbReference type="PANTHER" id="PTHR19957:SF307">
    <property type="entry name" value="PROTEIN SSO1-RELATED"/>
    <property type="match status" value="1"/>
</dbReference>
<dbReference type="GO" id="GO:0031201">
    <property type="term" value="C:SNARE complex"/>
    <property type="evidence" value="ECO:0007669"/>
    <property type="project" value="TreeGrafter"/>
</dbReference>
<dbReference type="SMART" id="SM00397">
    <property type="entry name" value="t_SNARE"/>
    <property type="match status" value="1"/>
</dbReference>
<dbReference type="InterPro" id="IPR010989">
    <property type="entry name" value="SNARE"/>
</dbReference>
<evidence type="ECO:0000256" key="7">
    <source>
        <dbReference type="SAM" id="MobiDB-lite"/>
    </source>
</evidence>
<evidence type="ECO:0000313" key="11">
    <source>
        <dbReference type="Proteomes" id="UP001303473"/>
    </source>
</evidence>
<evidence type="ECO:0000256" key="2">
    <source>
        <dbReference type="ARBA" id="ARBA00009063"/>
    </source>
</evidence>
<evidence type="ECO:0000259" key="9">
    <source>
        <dbReference type="PROSITE" id="PS50192"/>
    </source>
</evidence>
<dbReference type="AlphaFoldDB" id="A0AAN6NAS7"/>
<dbReference type="GO" id="GO:0006886">
    <property type="term" value="P:intracellular protein transport"/>
    <property type="evidence" value="ECO:0007669"/>
    <property type="project" value="TreeGrafter"/>
</dbReference>
<name>A0AAN6NAS7_9PEZI</name>
<protein>
    <submittedName>
        <fullName evidence="10">Snare domain-protein</fullName>
    </submittedName>
</protein>
<feature type="coiled-coil region" evidence="6">
    <location>
        <begin position="27"/>
        <end position="96"/>
    </location>
</feature>
<comment type="similarity">
    <text evidence="2">Belongs to the syntaxin family.</text>
</comment>
<dbReference type="EMBL" id="MU853775">
    <property type="protein sequence ID" value="KAK3942322.1"/>
    <property type="molecule type" value="Genomic_DNA"/>
</dbReference>
<feature type="region of interest" description="Disordered" evidence="7">
    <location>
        <begin position="1"/>
        <end position="23"/>
    </location>
</feature>
<gene>
    <name evidence="10" type="ORF">QBC46DRAFT_78954</name>
</gene>
<reference evidence="11" key="1">
    <citation type="journal article" date="2023" name="Mol. Phylogenet. Evol.">
        <title>Genome-scale phylogeny and comparative genomics of the fungal order Sordariales.</title>
        <authorList>
            <person name="Hensen N."/>
            <person name="Bonometti L."/>
            <person name="Westerberg I."/>
            <person name="Brannstrom I.O."/>
            <person name="Guillou S."/>
            <person name="Cros-Aarteil S."/>
            <person name="Calhoun S."/>
            <person name="Haridas S."/>
            <person name="Kuo A."/>
            <person name="Mondo S."/>
            <person name="Pangilinan J."/>
            <person name="Riley R."/>
            <person name="LaButti K."/>
            <person name="Andreopoulos B."/>
            <person name="Lipzen A."/>
            <person name="Chen C."/>
            <person name="Yan M."/>
            <person name="Daum C."/>
            <person name="Ng V."/>
            <person name="Clum A."/>
            <person name="Steindorff A."/>
            <person name="Ohm R.A."/>
            <person name="Martin F."/>
            <person name="Silar P."/>
            <person name="Natvig D.O."/>
            <person name="Lalanne C."/>
            <person name="Gautier V."/>
            <person name="Ament-Velasquez S.L."/>
            <person name="Kruys A."/>
            <person name="Hutchinson M.I."/>
            <person name="Powell A.J."/>
            <person name="Barry K."/>
            <person name="Miller A.N."/>
            <person name="Grigoriev I.V."/>
            <person name="Debuchy R."/>
            <person name="Gladieux P."/>
            <person name="Hiltunen Thoren M."/>
            <person name="Johannesson H."/>
        </authorList>
    </citation>
    <scope>NUCLEOTIDE SEQUENCE [LARGE SCALE GENOMIC DNA]</scope>
    <source>
        <strain evidence="11">CBS 340.73</strain>
    </source>
</reference>
<evidence type="ECO:0000256" key="8">
    <source>
        <dbReference type="SAM" id="Phobius"/>
    </source>
</evidence>
<dbReference type="GO" id="GO:0006906">
    <property type="term" value="P:vesicle fusion"/>
    <property type="evidence" value="ECO:0007669"/>
    <property type="project" value="TreeGrafter"/>
</dbReference>
<dbReference type="CDD" id="cd15849">
    <property type="entry name" value="SNARE_Sso1"/>
    <property type="match status" value="1"/>
</dbReference>
<keyword evidence="5 8" id="KW-0472">Membrane</keyword>
<dbReference type="Gene3D" id="1.20.58.70">
    <property type="match status" value="1"/>
</dbReference>
<evidence type="ECO:0000313" key="10">
    <source>
        <dbReference type="EMBL" id="KAK3942322.1"/>
    </source>
</evidence>
<keyword evidence="4 8" id="KW-1133">Transmembrane helix</keyword>
<feature type="domain" description="T-SNARE coiled-coil homology" evidence="9">
    <location>
        <begin position="187"/>
        <end position="249"/>
    </location>
</feature>
<keyword evidence="11" id="KW-1185">Reference proteome</keyword>
<dbReference type="GO" id="GO:0048278">
    <property type="term" value="P:vesicle docking"/>
    <property type="evidence" value="ECO:0007669"/>
    <property type="project" value="TreeGrafter"/>
</dbReference>
<dbReference type="PROSITE" id="PS50192">
    <property type="entry name" value="T_SNARE"/>
    <property type="match status" value="1"/>
</dbReference>
<dbReference type="InterPro" id="IPR045242">
    <property type="entry name" value="Syntaxin"/>
</dbReference>
<dbReference type="GO" id="GO:0005886">
    <property type="term" value="C:plasma membrane"/>
    <property type="evidence" value="ECO:0007669"/>
    <property type="project" value="TreeGrafter"/>
</dbReference>
<evidence type="ECO:0000256" key="1">
    <source>
        <dbReference type="ARBA" id="ARBA00004211"/>
    </source>
</evidence>
<feature type="transmembrane region" description="Helical" evidence="8">
    <location>
        <begin position="261"/>
        <end position="284"/>
    </location>
</feature>
<sequence>MQPYGQQPQYQQEVPQQQQQGPQVLETREFLSRVQRIREQVQDLRRDVGILSELHAHALNSPDQQGQAKRQVDSMVAETQMKNTSIRNQIQQLKTDTEHTQGADFGLKKRQFETINGEYKNLVASYLEEEKVYQERYRQQIARQYRIVNENASDQEVEAAMNADWGNEGVFQSALATNRTGQATRVLGAVRARHNELQQIEKSIVELAQLFQDLDTLVVQQGEVIQATVVAADQAHDHLEQGNQEVIKGIEHAGRYRRLKWWCLLVAVLIIIAIVLGVVLGVVLPNINKNKTS</sequence>
<accession>A0AAN6NAS7</accession>
<evidence type="ECO:0000256" key="4">
    <source>
        <dbReference type="ARBA" id="ARBA00022989"/>
    </source>
</evidence>
<keyword evidence="6" id="KW-0175">Coiled coil</keyword>
<dbReference type="InterPro" id="IPR006011">
    <property type="entry name" value="Syntaxin_N"/>
</dbReference>
<proteinExistence type="inferred from homology"/>
<dbReference type="GO" id="GO:0000149">
    <property type="term" value="F:SNARE binding"/>
    <property type="evidence" value="ECO:0007669"/>
    <property type="project" value="TreeGrafter"/>
</dbReference>
<dbReference type="GO" id="GO:0006887">
    <property type="term" value="P:exocytosis"/>
    <property type="evidence" value="ECO:0007669"/>
    <property type="project" value="TreeGrafter"/>
</dbReference>
<dbReference type="PANTHER" id="PTHR19957">
    <property type="entry name" value="SYNTAXIN"/>
    <property type="match status" value="1"/>
</dbReference>